<dbReference type="EMBL" id="NOKA02000014">
    <property type="protein sequence ID" value="RDY31512.1"/>
    <property type="molecule type" value="Genomic_DNA"/>
</dbReference>
<name>A0A318EK79_9FIRM</name>
<dbReference type="Gene3D" id="1.10.1790.10">
    <property type="entry name" value="PRD domain"/>
    <property type="match status" value="1"/>
</dbReference>
<dbReference type="SMART" id="SM01061">
    <property type="entry name" value="CAT_RBD"/>
    <property type="match status" value="1"/>
</dbReference>
<feature type="domain" description="PRD" evidence="2">
    <location>
        <begin position="170"/>
        <end position="277"/>
    </location>
</feature>
<dbReference type="AlphaFoldDB" id="A0A318EK79"/>
<feature type="domain" description="PRD" evidence="2">
    <location>
        <begin position="65"/>
        <end position="169"/>
    </location>
</feature>
<comment type="caution">
    <text evidence="3">The sequence shown here is derived from an EMBL/GenBank/DDBJ whole genome shotgun (WGS) entry which is preliminary data.</text>
</comment>
<dbReference type="SUPFAM" id="SSF63520">
    <property type="entry name" value="PTS-regulatory domain, PRD"/>
    <property type="match status" value="2"/>
</dbReference>
<reference evidence="4 5" key="1">
    <citation type="journal article" date="2017" name="Genome Announc.">
        <title>Draft Genome Sequence of a Sporulating and Motile Strain of Lachnotalea glycerini Isolated from Water in Quebec City, Canada.</title>
        <authorList>
            <person name="Maheux A.F."/>
            <person name="Boudreau D.K."/>
            <person name="Berube E."/>
            <person name="Boissinot M."/>
            <person name="Raymond F."/>
            <person name="Brodeur S."/>
            <person name="Corbeil J."/>
            <person name="Isabel S."/>
            <person name="Omar R.F."/>
            <person name="Bergeron M.G."/>
        </authorList>
    </citation>
    <scope>NUCLEOTIDE SEQUENCE [LARGE SCALE GENOMIC DNA]</scope>
    <source>
        <strain evidence="4 5">CCRI-19302</strain>
    </source>
</reference>
<dbReference type="RefSeq" id="WP_110291257.1">
    <property type="nucleotide sequence ID" value="NZ_NOKA02000014.1"/>
</dbReference>
<dbReference type="SUPFAM" id="SSF50151">
    <property type="entry name" value="SacY-like RNA-binding domain"/>
    <property type="match status" value="1"/>
</dbReference>
<accession>A0A318EK79</accession>
<dbReference type="Gene3D" id="1.20.890.100">
    <property type="match status" value="1"/>
</dbReference>
<evidence type="ECO:0000313" key="4">
    <source>
        <dbReference type="EMBL" id="RDY31512.1"/>
    </source>
</evidence>
<dbReference type="InterPro" id="IPR050661">
    <property type="entry name" value="BglG_antiterminators"/>
</dbReference>
<dbReference type="InterPro" id="IPR036634">
    <property type="entry name" value="PRD_sf"/>
</dbReference>
<dbReference type="Gene3D" id="1.20.58.1950">
    <property type="match status" value="1"/>
</dbReference>
<dbReference type="InterPro" id="IPR004341">
    <property type="entry name" value="CAT_RNA-bd_dom"/>
</dbReference>
<reference evidence="4" key="3">
    <citation type="submission" date="2018-07" db="EMBL/GenBank/DDBJ databases">
        <authorList>
            <person name="Quirk P.G."/>
            <person name="Krulwich T.A."/>
        </authorList>
    </citation>
    <scope>NUCLEOTIDE SEQUENCE</scope>
    <source>
        <strain evidence="4">CCRI-19302</strain>
    </source>
</reference>
<dbReference type="Proteomes" id="UP000247523">
    <property type="component" value="Unassembled WGS sequence"/>
</dbReference>
<reference evidence="3 6" key="2">
    <citation type="submission" date="2018-05" db="EMBL/GenBank/DDBJ databases">
        <title>Genomic Encyclopedia of Type Strains, Phase IV (KMG-IV): sequencing the most valuable type-strain genomes for metagenomic binning, comparative biology and taxonomic classification.</title>
        <authorList>
            <person name="Goeker M."/>
        </authorList>
    </citation>
    <scope>NUCLEOTIDE SEQUENCE [LARGE SCALE GENOMIC DNA]</scope>
    <source>
        <strain evidence="3 6">DSM 28816</strain>
    </source>
</reference>
<dbReference type="Gene3D" id="2.30.24.10">
    <property type="entry name" value="CAT RNA-binding domain"/>
    <property type="match status" value="1"/>
</dbReference>
<gene>
    <name evidence="3" type="ORF">C8E03_10716</name>
    <name evidence="4" type="ORF">CG710_009155</name>
</gene>
<keyword evidence="5" id="KW-1185">Reference proteome</keyword>
<dbReference type="Pfam" id="PF00874">
    <property type="entry name" value="PRD"/>
    <property type="match status" value="2"/>
</dbReference>
<dbReference type="Proteomes" id="UP000216411">
    <property type="component" value="Unassembled WGS sequence"/>
</dbReference>
<dbReference type="GO" id="GO:0003723">
    <property type="term" value="F:RNA binding"/>
    <property type="evidence" value="ECO:0007669"/>
    <property type="project" value="InterPro"/>
</dbReference>
<proteinExistence type="predicted"/>
<sequence>MKIEKIINNNIVSAYDENNREIVVMGRGLGFGRKLGDMIDDIKIEKIFRMDNEAESERLQSVLADIPLEHIQISNDIITYSKTVISKKLNKNIYITLTDHINFAIDRYKQGLNFKNALLWEIKKFYSAEYEVGKKALEMIKETLGIELPDDEAASIAMHLVNAEFGTDMPNTIDITKLIQNVLKIIKYYYQVELDEESINYERFITHLKFFAQRIITHRPNSGTDEEFHNMIKSQYKTDYRCAEKIRKYIENEFKMNVPEEELIYLTVHLRRITTAN</sequence>
<protein>
    <submittedName>
        <fullName evidence="3">BglG family transcriptional antiterminator</fullName>
    </submittedName>
    <submittedName>
        <fullName evidence="4">PRD domain-containing protein</fullName>
    </submittedName>
</protein>
<dbReference type="GO" id="GO:0006355">
    <property type="term" value="P:regulation of DNA-templated transcription"/>
    <property type="evidence" value="ECO:0007669"/>
    <property type="project" value="InterPro"/>
</dbReference>
<dbReference type="OrthoDB" id="9813552at2"/>
<dbReference type="Pfam" id="PF03123">
    <property type="entry name" value="CAT_RBD"/>
    <property type="match status" value="1"/>
</dbReference>
<dbReference type="PANTHER" id="PTHR30185:SF15">
    <property type="entry name" value="CRYPTIC BETA-GLUCOSIDE BGL OPERON ANTITERMINATOR"/>
    <property type="match status" value="1"/>
</dbReference>
<evidence type="ECO:0000313" key="6">
    <source>
        <dbReference type="Proteomes" id="UP000247523"/>
    </source>
</evidence>
<organism evidence="3 6">
    <name type="scientific">Lachnotalea glycerini</name>
    <dbReference type="NCBI Taxonomy" id="1763509"/>
    <lineage>
        <taxon>Bacteria</taxon>
        <taxon>Bacillati</taxon>
        <taxon>Bacillota</taxon>
        <taxon>Clostridia</taxon>
        <taxon>Lachnospirales</taxon>
        <taxon>Lachnospiraceae</taxon>
        <taxon>Lachnotalea</taxon>
    </lineage>
</organism>
<evidence type="ECO:0000259" key="2">
    <source>
        <dbReference type="PROSITE" id="PS51372"/>
    </source>
</evidence>
<dbReference type="InterPro" id="IPR011608">
    <property type="entry name" value="PRD"/>
</dbReference>
<dbReference type="EMBL" id="QICS01000007">
    <property type="protein sequence ID" value="PXV89040.1"/>
    <property type="molecule type" value="Genomic_DNA"/>
</dbReference>
<dbReference type="PROSITE" id="PS51372">
    <property type="entry name" value="PRD_2"/>
    <property type="match status" value="2"/>
</dbReference>
<dbReference type="PANTHER" id="PTHR30185">
    <property type="entry name" value="CRYPTIC BETA-GLUCOSIDE BGL OPERON ANTITERMINATOR"/>
    <property type="match status" value="1"/>
</dbReference>
<evidence type="ECO:0000256" key="1">
    <source>
        <dbReference type="ARBA" id="ARBA00022737"/>
    </source>
</evidence>
<dbReference type="InterPro" id="IPR036650">
    <property type="entry name" value="CAT_RNA-bd_dom_sf"/>
</dbReference>
<evidence type="ECO:0000313" key="3">
    <source>
        <dbReference type="EMBL" id="PXV89040.1"/>
    </source>
</evidence>
<evidence type="ECO:0000313" key="5">
    <source>
        <dbReference type="Proteomes" id="UP000216411"/>
    </source>
</evidence>
<dbReference type="NCBIfam" id="NF046042">
    <property type="entry name" value="LicT"/>
    <property type="match status" value="1"/>
</dbReference>
<keyword evidence="1" id="KW-0677">Repeat</keyword>